<evidence type="ECO:0000256" key="1">
    <source>
        <dbReference type="ARBA" id="ARBA00001974"/>
    </source>
</evidence>
<evidence type="ECO:0000313" key="8">
    <source>
        <dbReference type="Proteomes" id="UP001172159"/>
    </source>
</evidence>
<evidence type="ECO:0000256" key="3">
    <source>
        <dbReference type="ARBA" id="ARBA00022630"/>
    </source>
</evidence>
<sequence length="557" mass="61912">MWLPSLTVLASLLVSLTPSITAYSLRHELPNPLSPRTAIPSDILSKLTPHLSPTAKVLLPSSPLWANASHRWNEVSRPTYSAIIQSHGVYYPLERFRDGIAISLSSLSRKIELDSSGKWATIGGGMRSKEVIDYLWERGKQTTTGGCGCKHNDLFWAMRGAGHNFGIVSEMKFKVYDVKQPRWSVETFTFKSERLEEVYKYAGEKFNNKGDARLLMWGTWLWNKAVDAEKPVIQFQWIYNGPLGELKELSKDTCALKADAYASLESDYPELSPNLGYGADQYACQADGQGNRLLRGIDVDQYDVKALRKWYDAFTATIIAEPAFETSFCILEGYSTQAVQAVPDKSTAYGIGVGCRSKARYISACGVPAQAGKAGSDTYIVFHGLNSQEGKADNYRAAKNIHLGRAQATQQTALNSAATTPSVQPAPVITAAPSKPALTPEQIRAKAYDLRNKIGRGIRASMKWQRSCVLVRSRYSFSTGVACEEVILRAFRLGPGKKWKMKKIRYSDFYSCVGYIEKPIRYGSLVLTGQHVNVRWNEEEHTITVSGTYGKYSEPVE</sequence>
<keyword evidence="3" id="KW-0285">Flavoprotein</keyword>
<reference evidence="7" key="1">
    <citation type="submission" date="2023-06" db="EMBL/GenBank/DDBJ databases">
        <title>Genome-scale phylogeny and comparative genomics of the fungal order Sordariales.</title>
        <authorList>
            <consortium name="Lawrence Berkeley National Laboratory"/>
            <person name="Hensen N."/>
            <person name="Bonometti L."/>
            <person name="Westerberg I."/>
            <person name="Brannstrom I.O."/>
            <person name="Guillou S."/>
            <person name="Cros-Aarteil S."/>
            <person name="Calhoun S."/>
            <person name="Haridas S."/>
            <person name="Kuo A."/>
            <person name="Mondo S."/>
            <person name="Pangilinan J."/>
            <person name="Riley R."/>
            <person name="Labutti K."/>
            <person name="Andreopoulos B."/>
            <person name="Lipzen A."/>
            <person name="Chen C."/>
            <person name="Yanf M."/>
            <person name="Daum C."/>
            <person name="Ng V."/>
            <person name="Clum A."/>
            <person name="Steindorff A."/>
            <person name="Ohm R."/>
            <person name="Martin F."/>
            <person name="Silar P."/>
            <person name="Natvig D."/>
            <person name="Lalanne C."/>
            <person name="Gautier V."/>
            <person name="Ament-Velasquez S.L."/>
            <person name="Kruys A."/>
            <person name="Hutchinson M.I."/>
            <person name="Powell A.J."/>
            <person name="Barry K."/>
            <person name="Miller A.N."/>
            <person name="Grigoriev I.V."/>
            <person name="Debuchy R."/>
            <person name="Gladieux P."/>
            <person name="Thoren M.H."/>
            <person name="Johannesson H."/>
        </authorList>
    </citation>
    <scope>NUCLEOTIDE SEQUENCE</scope>
    <source>
        <strain evidence="7">CBS 540.89</strain>
    </source>
</reference>
<dbReference type="Gene3D" id="3.30.465.10">
    <property type="match status" value="1"/>
</dbReference>
<dbReference type="AlphaFoldDB" id="A0AA40BLS8"/>
<accession>A0AA40BLS8</accession>
<dbReference type="InterPro" id="IPR050416">
    <property type="entry name" value="FAD-linked_Oxidoreductase"/>
</dbReference>
<keyword evidence="5" id="KW-0560">Oxidoreductase</keyword>
<dbReference type="GO" id="GO:0016491">
    <property type="term" value="F:oxidoreductase activity"/>
    <property type="evidence" value="ECO:0007669"/>
    <property type="project" value="UniProtKB-KW"/>
</dbReference>
<dbReference type="PANTHER" id="PTHR42973:SF9">
    <property type="entry name" value="FAD-BINDING PCMH-TYPE DOMAIN-CONTAINING PROTEIN-RELATED"/>
    <property type="match status" value="1"/>
</dbReference>
<dbReference type="InterPro" id="IPR036318">
    <property type="entry name" value="FAD-bd_PCMH-like_sf"/>
</dbReference>
<feature type="chain" id="PRO_5041370211" evidence="6">
    <location>
        <begin position="23"/>
        <end position="557"/>
    </location>
</feature>
<keyword evidence="4" id="KW-0274">FAD</keyword>
<dbReference type="Proteomes" id="UP001172159">
    <property type="component" value="Unassembled WGS sequence"/>
</dbReference>
<keyword evidence="6" id="KW-0732">Signal</keyword>
<name>A0AA40BLS8_9PEZI</name>
<evidence type="ECO:0000256" key="2">
    <source>
        <dbReference type="ARBA" id="ARBA00005466"/>
    </source>
</evidence>
<evidence type="ECO:0000313" key="7">
    <source>
        <dbReference type="EMBL" id="KAK0736478.1"/>
    </source>
</evidence>
<proteinExistence type="inferred from homology"/>
<keyword evidence="8" id="KW-1185">Reference proteome</keyword>
<organism evidence="7 8">
    <name type="scientific">Apiosordaria backusii</name>
    <dbReference type="NCBI Taxonomy" id="314023"/>
    <lineage>
        <taxon>Eukaryota</taxon>
        <taxon>Fungi</taxon>
        <taxon>Dikarya</taxon>
        <taxon>Ascomycota</taxon>
        <taxon>Pezizomycotina</taxon>
        <taxon>Sordariomycetes</taxon>
        <taxon>Sordariomycetidae</taxon>
        <taxon>Sordariales</taxon>
        <taxon>Lasiosphaeriaceae</taxon>
        <taxon>Apiosordaria</taxon>
    </lineage>
</organism>
<dbReference type="GO" id="GO:0050660">
    <property type="term" value="F:flavin adenine dinucleotide binding"/>
    <property type="evidence" value="ECO:0007669"/>
    <property type="project" value="InterPro"/>
</dbReference>
<gene>
    <name evidence="7" type="ORF">B0T21DRAFT_440886</name>
</gene>
<comment type="similarity">
    <text evidence="2">Belongs to the oxygen-dependent FAD-linked oxidoreductase family.</text>
</comment>
<comment type="caution">
    <text evidence="7">The sequence shown here is derived from an EMBL/GenBank/DDBJ whole genome shotgun (WGS) entry which is preliminary data.</text>
</comment>
<feature type="signal peptide" evidence="6">
    <location>
        <begin position="1"/>
        <end position="22"/>
    </location>
</feature>
<dbReference type="Gene3D" id="3.40.462.20">
    <property type="match status" value="1"/>
</dbReference>
<evidence type="ECO:0000256" key="5">
    <source>
        <dbReference type="ARBA" id="ARBA00023002"/>
    </source>
</evidence>
<dbReference type="InterPro" id="IPR016169">
    <property type="entry name" value="FAD-bd_PCMH_sub2"/>
</dbReference>
<comment type="cofactor">
    <cofactor evidence="1">
        <name>FAD</name>
        <dbReference type="ChEBI" id="CHEBI:57692"/>
    </cofactor>
</comment>
<dbReference type="PANTHER" id="PTHR42973">
    <property type="entry name" value="BINDING OXIDOREDUCTASE, PUTATIVE (AFU_ORTHOLOGUE AFUA_1G17690)-RELATED"/>
    <property type="match status" value="1"/>
</dbReference>
<protein>
    <submittedName>
        <fullName evidence="7">Uncharacterized protein</fullName>
    </submittedName>
</protein>
<dbReference type="EMBL" id="JAUKTV010000006">
    <property type="protein sequence ID" value="KAK0736478.1"/>
    <property type="molecule type" value="Genomic_DNA"/>
</dbReference>
<evidence type="ECO:0000256" key="6">
    <source>
        <dbReference type="SAM" id="SignalP"/>
    </source>
</evidence>
<evidence type="ECO:0000256" key="4">
    <source>
        <dbReference type="ARBA" id="ARBA00022827"/>
    </source>
</evidence>
<dbReference type="SUPFAM" id="SSF56176">
    <property type="entry name" value="FAD-binding/transporter-associated domain-like"/>
    <property type="match status" value="1"/>
</dbReference>